<feature type="region of interest" description="Disordered" evidence="1">
    <location>
        <begin position="224"/>
        <end position="269"/>
    </location>
</feature>
<dbReference type="Proteomes" id="UP000483820">
    <property type="component" value="Chromosome III"/>
</dbReference>
<evidence type="ECO:0000313" key="2">
    <source>
        <dbReference type="EMBL" id="KAF1760652.1"/>
    </source>
</evidence>
<comment type="caution">
    <text evidence="2">The sequence shown here is derived from an EMBL/GenBank/DDBJ whole genome shotgun (WGS) entry which is preliminary data.</text>
</comment>
<dbReference type="EMBL" id="WUAV01000003">
    <property type="protein sequence ID" value="KAF1760652.1"/>
    <property type="molecule type" value="Genomic_DNA"/>
</dbReference>
<evidence type="ECO:0000256" key="1">
    <source>
        <dbReference type="SAM" id="MobiDB-lite"/>
    </source>
</evidence>
<dbReference type="KEGG" id="crq:GCK72_008901"/>
<sequence>MPITIKPEPVDEEVIIVAHVRNNEDQLAPIRQEQNDRFIIEEVNRLVAAHMNQHQASDSENEAPVLEAQVSPDQVPIHQVHGSPNQVPTQRVSPNQGQALMHQVHGSPNQDPVHRVSPNQGQFPMHQVNNSPNQVPTQRVSPDHGQILMHQVRGSPNQAQVPVQRVSPNQGSFPMHQVHGSPIQAPVHQAQVSPDGIPMHQINGSPNQAQVPLRHNQVPLPPHQGHIPPNQAAPVPILPAQRPPNQPRMPANQRQVPARQAPPSQRRISCVSQVPPRLRYPPEYYIGLAAQLTPMLIPYAEDVNIIRGMLVMKEEAVTYVHFQHEAGGDFSPPEFYKAIVFHLFKLARKRNQQPVYLSILHVIIKRRLQDENPGVPIPDYPRLEQIVQEYQSHETNPRRQSRAQKQARLQDLFERIFGETYIFLLRGHQKYGRAPQSVFFFTRFCVLLFSLGLDVTPFLDFHISRLQRNLPPDIHPNFYQSMKTAFHEAMSNANNSP</sequence>
<accession>A0A6A5H2E9</accession>
<dbReference type="RefSeq" id="XP_003095968.2">
    <property type="nucleotide sequence ID" value="XM_003095920.2"/>
</dbReference>
<gene>
    <name evidence="2" type="ORF">GCK72_008901</name>
</gene>
<evidence type="ECO:0000313" key="3">
    <source>
        <dbReference type="Proteomes" id="UP000483820"/>
    </source>
</evidence>
<reference evidence="2 3" key="1">
    <citation type="submission" date="2019-12" db="EMBL/GenBank/DDBJ databases">
        <title>Chromosome-level assembly of the Caenorhabditis remanei genome.</title>
        <authorList>
            <person name="Teterina A.A."/>
            <person name="Willis J.H."/>
            <person name="Phillips P.C."/>
        </authorList>
    </citation>
    <scope>NUCLEOTIDE SEQUENCE [LARGE SCALE GENOMIC DNA]</scope>
    <source>
        <strain evidence="2 3">PX506</strain>
        <tissue evidence="2">Whole organism</tissue>
    </source>
</reference>
<organism evidence="2 3">
    <name type="scientific">Caenorhabditis remanei</name>
    <name type="common">Caenorhabditis vulgaris</name>
    <dbReference type="NCBI Taxonomy" id="31234"/>
    <lineage>
        <taxon>Eukaryota</taxon>
        <taxon>Metazoa</taxon>
        <taxon>Ecdysozoa</taxon>
        <taxon>Nematoda</taxon>
        <taxon>Chromadorea</taxon>
        <taxon>Rhabditida</taxon>
        <taxon>Rhabditina</taxon>
        <taxon>Rhabditomorpha</taxon>
        <taxon>Rhabditoidea</taxon>
        <taxon>Rhabditidae</taxon>
        <taxon>Peloderinae</taxon>
        <taxon>Caenorhabditis</taxon>
    </lineage>
</organism>
<name>A0A6A5H2E9_CAERE</name>
<dbReference type="GeneID" id="9808112"/>
<proteinExistence type="predicted"/>
<dbReference type="AlphaFoldDB" id="A0A6A5H2E9"/>
<protein>
    <submittedName>
        <fullName evidence="2">Uncharacterized protein</fullName>
    </submittedName>
</protein>
<dbReference type="CTD" id="9808112"/>